<evidence type="ECO:0000313" key="2">
    <source>
        <dbReference type="Proteomes" id="UP000784294"/>
    </source>
</evidence>
<dbReference type="Gene3D" id="2.30.42.10">
    <property type="match status" value="1"/>
</dbReference>
<keyword evidence="2" id="KW-1185">Reference proteome</keyword>
<gene>
    <name evidence="1" type="ORF">PXEA_LOCUS28915</name>
</gene>
<protein>
    <recommendedName>
        <fullName evidence="3">PDZ domain-containing protein</fullName>
    </recommendedName>
</protein>
<dbReference type="AlphaFoldDB" id="A0A448XFF0"/>
<reference evidence="1" key="1">
    <citation type="submission" date="2018-11" db="EMBL/GenBank/DDBJ databases">
        <authorList>
            <consortium name="Pathogen Informatics"/>
        </authorList>
    </citation>
    <scope>NUCLEOTIDE SEQUENCE</scope>
</reference>
<evidence type="ECO:0008006" key="3">
    <source>
        <dbReference type="Google" id="ProtNLM"/>
    </source>
</evidence>
<comment type="caution">
    <text evidence="1">The sequence shown here is derived from an EMBL/GenBank/DDBJ whole genome shotgun (WGS) entry which is preliminary data.</text>
</comment>
<dbReference type="InterPro" id="IPR036034">
    <property type="entry name" value="PDZ_sf"/>
</dbReference>
<sequence>MSYSCSSGIAYSTIVNHLTCKNGRLRVGDRLVYIGEVNVRGLGPEQVASILRQAVAASLAIAGDLLATESECHKPAWLACLPRGPQEDPHVVDTGRCSCQLTYSMHCTEEEDNISTSTSSGMRPQFNLESRHLASKGAKFDHYETLGGFAITGCQGNKRTSLVDSDYTRVEDCCEPESGRCGDEIESCQGIDASRSEGDVPISVNLRQLEAYNSGAFLFTV</sequence>
<dbReference type="Proteomes" id="UP000784294">
    <property type="component" value="Unassembled WGS sequence"/>
</dbReference>
<organism evidence="1 2">
    <name type="scientific">Protopolystoma xenopodis</name>
    <dbReference type="NCBI Taxonomy" id="117903"/>
    <lineage>
        <taxon>Eukaryota</taxon>
        <taxon>Metazoa</taxon>
        <taxon>Spiralia</taxon>
        <taxon>Lophotrochozoa</taxon>
        <taxon>Platyhelminthes</taxon>
        <taxon>Monogenea</taxon>
        <taxon>Polyopisthocotylea</taxon>
        <taxon>Polystomatidea</taxon>
        <taxon>Polystomatidae</taxon>
        <taxon>Protopolystoma</taxon>
    </lineage>
</organism>
<evidence type="ECO:0000313" key="1">
    <source>
        <dbReference type="EMBL" id="VEL35475.1"/>
    </source>
</evidence>
<dbReference type="OrthoDB" id="6022711at2759"/>
<dbReference type="EMBL" id="CAAALY010249924">
    <property type="protein sequence ID" value="VEL35475.1"/>
    <property type="molecule type" value="Genomic_DNA"/>
</dbReference>
<accession>A0A448XFF0</accession>
<proteinExistence type="predicted"/>
<dbReference type="SUPFAM" id="SSF50156">
    <property type="entry name" value="PDZ domain-like"/>
    <property type="match status" value="1"/>
</dbReference>
<name>A0A448XFF0_9PLAT</name>